<evidence type="ECO:0000313" key="1">
    <source>
        <dbReference type="EMBL" id="KAF7674357.1"/>
    </source>
</evidence>
<gene>
    <name evidence="1" type="ORF">TCON_2734</name>
</gene>
<accession>A0ABQ7HV61</accession>
<proteinExistence type="predicted"/>
<name>A0ABQ7HV61_9MICR</name>
<reference evidence="1 2" key="1">
    <citation type="submission" date="2019-01" db="EMBL/GenBank/DDBJ databases">
        <title>Genomes sequencing and comparative genomics of infectious freshwater microsporidia, Cucumispora dikerogammari and Thelohania contejeani.</title>
        <authorList>
            <person name="Cormier A."/>
            <person name="Giraud I."/>
            <person name="Wattier R."/>
            <person name="Teixeira M."/>
            <person name="Grandjean F."/>
            <person name="Rigaud T."/>
            <person name="Cordaux R."/>
        </authorList>
    </citation>
    <scope>NUCLEOTIDE SEQUENCE [LARGE SCALE GENOMIC DNA]</scope>
    <source>
        <strain evidence="1">T1</strain>
        <tissue evidence="1">Spores</tissue>
    </source>
</reference>
<dbReference type="EMBL" id="SBIQ01000610">
    <property type="protein sequence ID" value="KAF7674357.1"/>
    <property type="molecule type" value="Genomic_DNA"/>
</dbReference>
<keyword evidence="2" id="KW-1185">Reference proteome</keyword>
<dbReference type="Proteomes" id="UP001516464">
    <property type="component" value="Unassembled WGS sequence"/>
</dbReference>
<organism evidence="1 2">
    <name type="scientific">Astathelohania contejeani</name>
    <dbReference type="NCBI Taxonomy" id="164912"/>
    <lineage>
        <taxon>Eukaryota</taxon>
        <taxon>Fungi</taxon>
        <taxon>Fungi incertae sedis</taxon>
        <taxon>Microsporidia</taxon>
        <taxon>Astathelohaniidae</taxon>
        <taxon>Astathelohania</taxon>
    </lineage>
</organism>
<sequence length="234" mass="27956">LSSYIFTNKGIFLKKNFKDNNNIKQIVPIFNEDKRRINRRKIYIPVINLYKSYLFLFSVAIIENSHFIKSSNNVINQDEVMKYHLNMMALKLILRTKLELENLFVLEEFVLFKDEQLKKIRDMDLIKSVISRCHLTCWIYLNNIYNFNESKHFLLLSEYYSNYFFNMRKFVLNNLKTYIVEINLDNNENIFMESVRKFNTVNIKINSYINIMDGTPASGLGVLSNWVTKISEHI</sequence>
<comment type="caution">
    <text evidence="1">The sequence shown here is derived from an EMBL/GenBank/DDBJ whole genome shotgun (WGS) entry which is preliminary data.</text>
</comment>
<feature type="non-terminal residue" evidence="1">
    <location>
        <position position="1"/>
    </location>
</feature>
<evidence type="ECO:0000313" key="2">
    <source>
        <dbReference type="Proteomes" id="UP001516464"/>
    </source>
</evidence>
<evidence type="ECO:0008006" key="3">
    <source>
        <dbReference type="Google" id="ProtNLM"/>
    </source>
</evidence>
<protein>
    <recommendedName>
        <fullName evidence="3">Maturase K</fullName>
    </recommendedName>
</protein>